<dbReference type="PANTHER" id="PTHR22888:SF18">
    <property type="entry name" value="CYTOCHROME BO(3) UBIQUINOL OXIDASE SUBUNIT 2"/>
    <property type="match status" value="1"/>
</dbReference>
<dbReference type="InterPro" id="IPR006333">
    <property type="entry name" value="Cyt_o_ubiquinol_oxidase_su2"/>
</dbReference>
<name>A0A5C6S397_9RHOB</name>
<dbReference type="InterPro" id="IPR008972">
    <property type="entry name" value="Cupredoxin"/>
</dbReference>
<organism evidence="19 20">
    <name type="scientific">Paracoccus aurantiacus</name>
    <dbReference type="NCBI Taxonomy" id="2599412"/>
    <lineage>
        <taxon>Bacteria</taxon>
        <taxon>Pseudomonadati</taxon>
        <taxon>Pseudomonadota</taxon>
        <taxon>Alphaproteobacteria</taxon>
        <taxon>Rhodobacterales</taxon>
        <taxon>Paracoccaceae</taxon>
        <taxon>Paracoccus</taxon>
    </lineage>
</organism>
<proteinExistence type="inferred from homology"/>
<feature type="compositionally biased region" description="Low complexity" evidence="15">
    <location>
        <begin position="293"/>
        <end position="318"/>
    </location>
</feature>
<evidence type="ECO:0000256" key="9">
    <source>
        <dbReference type="ARBA" id="ARBA00022989"/>
    </source>
</evidence>
<dbReference type="GO" id="GO:0004129">
    <property type="term" value="F:cytochrome-c oxidase activity"/>
    <property type="evidence" value="ECO:0007669"/>
    <property type="project" value="InterPro"/>
</dbReference>
<evidence type="ECO:0000256" key="16">
    <source>
        <dbReference type="SAM" id="Phobius"/>
    </source>
</evidence>
<evidence type="ECO:0000256" key="7">
    <source>
        <dbReference type="ARBA" id="ARBA00022729"/>
    </source>
</evidence>
<keyword evidence="20" id="KW-1185">Reference proteome</keyword>
<reference evidence="19 20" key="1">
    <citation type="submission" date="2019-08" db="EMBL/GenBank/DDBJ databases">
        <authorList>
            <person name="Ye J."/>
        </authorList>
    </citation>
    <scope>NUCLEOTIDE SEQUENCE [LARGE SCALE GENOMIC DNA]</scope>
    <source>
        <strain evidence="19 20">TK008</strain>
    </source>
</reference>
<dbReference type="Pfam" id="PF06481">
    <property type="entry name" value="COX_ARM"/>
    <property type="match status" value="1"/>
</dbReference>
<dbReference type="InterPro" id="IPR036257">
    <property type="entry name" value="Cyt_c_oxidase_su2_TM_sf"/>
</dbReference>
<keyword evidence="13" id="KW-0449">Lipoprotein</keyword>
<dbReference type="Gene3D" id="2.60.40.420">
    <property type="entry name" value="Cupredoxins - blue copper proteins"/>
    <property type="match status" value="1"/>
</dbReference>
<evidence type="ECO:0000256" key="15">
    <source>
        <dbReference type="SAM" id="MobiDB-lite"/>
    </source>
</evidence>
<comment type="subcellular location">
    <subcellularLocation>
        <location evidence="1">Cell membrane</location>
        <topology evidence="1">Multi-pass membrane protein</topology>
    </subcellularLocation>
</comment>
<dbReference type="GO" id="GO:0016682">
    <property type="term" value="F:oxidoreductase activity, acting on diphenols and related substances as donors, oxygen as acceptor"/>
    <property type="evidence" value="ECO:0007669"/>
    <property type="project" value="InterPro"/>
</dbReference>
<keyword evidence="12" id="KW-0564">Palmitate</keyword>
<feature type="region of interest" description="Disordered" evidence="15">
    <location>
        <begin position="293"/>
        <end position="398"/>
    </location>
</feature>
<keyword evidence="8" id="KW-0249">Electron transport</keyword>
<evidence type="ECO:0000256" key="1">
    <source>
        <dbReference type="ARBA" id="ARBA00004651"/>
    </source>
</evidence>
<evidence type="ECO:0000256" key="6">
    <source>
        <dbReference type="ARBA" id="ARBA00022692"/>
    </source>
</evidence>
<dbReference type="Pfam" id="PF00116">
    <property type="entry name" value="COX2"/>
    <property type="match status" value="1"/>
</dbReference>
<dbReference type="PROSITE" id="PS50857">
    <property type="entry name" value="COX2_CUA"/>
    <property type="match status" value="1"/>
</dbReference>
<evidence type="ECO:0000259" key="17">
    <source>
        <dbReference type="PROSITE" id="PS50857"/>
    </source>
</evidence>
<dbReference type="GO" id="GO:0009486">
    <property type="term" value="F:cytochrome bo3 ubiquinol oxidase activity"/>
    <property type="evidence" value="ECO:0007669"/>
    <property type="project" value="InterPro"/>
</dbReference>
<evidence type="ECO:0000256" key="8">
    <source>
        <dbReference type="ARBA" id="ARBA00022982"/>
    </source>
</evidence>
<dbReference type="InterPro" id="IPR045187">
    <property type="entry name" value="CcO_II"/>
</dbReference>
<dbReference type="Gene3D" id="1.10.287.90">
    <property type="match status" value="1"/>
</dbReference>
<feature type="compositionally biased region" description="Low complexity" evidence="15">
    <location>
        <begin position="350"/>
        <end position="376"/>
    </location>
</feature>
<feature type="transmembrane region" description="Helical" evidence="16">
    <location>
        <begin position="71"/>
        <end position="94"/>
    </location>
</feature>
<comment type="caution">
    <text evidence="19">The sequence shown here is derived from an EMBL/GenBank/DDBJ whole genome shotgun (WGS) entry which is preliminary data.</text>
</comment>
<feature type="domain" description="Cytochrome oxidase subunit II copper A binding" evidence="17">
    <location>
        <begin position="116"/>
        <end position="228"/>
    </location>
</feature>
<keyword evidence="4" id="KW-1003">Cell membrane</keyword>
<keyword evidence="3" id="KW-0813">Transport</keyword>
<evidence type="ECO:0000313" key="19">
    <source>
        <dbReference type="EMBL" id="TXB68280.1"/>
    </source>
</evidence>
<dbReference type="AlphaFoldDB" id="A0A5C6S397"/>
<dbReference type="InterPro" id="IPR011759">
    <property type="entry name" value="Cyt_c_oxidase_su2_TM_dom"/>
</dbReference>
<dbReference type="OrthoDB" id="9783445at2"/>
<dbReference type="Proteomes" id="UP000321562">
    <property type="component" value="Unassembled WGS sequence"/>
</dbReference>
<sequence length="398" mass="42127">MFLALAGCGSEVLSPGGDVAAKTRDVLGITTALILVIVLPVLVAIIWFAIRYRSGSEDAESEYDPSFHHSVQLELLIWAAPLVIIIWLGALTWVSTHKLDPYRPLDSETQGVTDGAEPLVVQVVSMDWKWLFFYPQYGIATVNDLAAPLDRPIRFELTSTEVMNAFYVPTLAGMIYTMPGMQTQLHAVINETGEYKGMSSHYSGAGFSGMNFPFHGLEEADFDAWVQKARSSGQVLDRDAYRELLKPSENVPSAFYALGDEELYHDILNRCVEPGQVCMDEVMAADHGGMDHAGAAHAGTGDAASGEEAARAEAAVTASPDGHAGHEPAASDTTAPDAGSATPAPLMQQEAAPADAAHWGEGAAAPESAPAAAAAEQDQSTHQGMNHAPANAAPAAAN</sequence>
<dbReference type="EMBL" id="VOPL01000005">
    <property type="protein sequence ID" value="TXB68280.1"/>
    <property type="molecule type" value="Genomic_DNA"/>
</dbReference>
<dbReference type="GO" id="GO:0042773">
    <property type="term" value="P:ATP synthesis coupled electron transport"/>
    <property type="evidence" value="ECO:0007669"/>
    <property type="project" value="TreeGrafter"/>
</dbReference>
<evidence type="ECO:0000256" key="3">
    <source>
        <dbReference type="ARBA" id="ARBA00022448"/>
    </source>
</evidence>
<dbReference type="SUPFAM" id="SSF81464">
    <property type="entry name" value="Cytochrome c oxidase subunit II-like, transmembrane region"/>
    <property type="match status" value="1"/>
</dbReference>
<dbReference type="SUPFAM" id="SSF49503">
    <property type="entry name" value="Cupredoxins"/>
    <property type="match status" value="1"/>
</dbReference>
<comment type="similarity">
    <text evidence="2">Belongs to the cytochrome c oxidase subunit 2 family.</text>
</comment>
<dbReference type="InterPro" id="IPR010514">
    <property type="entry name" value="COX_ARM"/>
</dbReference>
<dbReference type="PROSITE" id="PS50999">
    <property type="entry name" value="COX2_TM"/>
    <property type="match status" value="1"/>
</dbReference>
<dbReference type="CDD" id="cd04212">
    <property type="entry name" value="CuRO_UO_II"/>
    <property type="match status" value="1"/>
</dbReference>
<dbReference type="InterPro" id="IPR034227">
    <property type="entry name" value="CuRO_UO_II"/>
</dbReference>
<gene>
    <name evidence="19" type="primary">cyoA</name>
    <name evidence="19" type="ORF">FQV27_13645</name>
</gene>
<protein>
    <recommendedName>
        <fullName evidence="14">Ubiquinol oxidase polypeptide II</fullName>
    </recommendedName>
</protein>
<keyword evidence="5" id="KW-0679">Respiratory chain</keyword>
<evidence type="ECO:0000256" key="10">
    <source>
        <dbReference type="ARBA" id="ARBA00023002"/>
    </source>
</evidence>
<keyword evidence="11 16" id="KW-0472">Membrane</keyword>
<keyword evidence="6 16" id="KW-0812">Transmembrane</keyword>
<keyword evidence="7" id="KW-0732">Signal</keyword>
<accession>A0A5C6S397</accession>
<evidence type="ECO:0000256" key="12">
    <source>
        <dbReference type="ARBA" id="ARBA00023139"/>
    </source>
</evidence>
<keyword evidence="10" id="KW-0560">Oxidoreductase</keyword>
<feature type="compositionally biased region" description="Low complexity" evidence="15">
    <location>
        <begin position="388"/>
        <end position="398"/>
    </location>
</feature>
<feature type="domain" description="Cytochrome oxidase subunit II transmembrane region profile" evidence="18">
    <location>
        <begin position="4"/>
        <end position="103"/>
    </location>
</feature>
<evidence type="ECO:0000256" key="11">
    <source>
        <dbReference type="ARBA" id="ARBA00023136"/>
    </source>
</evidence>
<dbReference type="GO" id="GO:0005507">
    <property type="term" value="F:copper ion binding"/>
    <property type="evidence" value="ECO:0007669"/>
    <property type="project" value="InterPro"/>
</dbReference>
<keyword evidence="9 16" id="KW-1133">Transmembrane helix</keyword>
<evidence type="ECO:0000256" key="4">
    <source>
        <dbReference type="ARBA" id="ARBA00022475"/>
    </source>
</evidence>
<feature type="transmembrane region" description="Helical" evidence="16">
    <location>
        <begin position="26"/>
        <end position="50"/>
    </location>
</feature>
<dbReference type="GO" id="GO:0005886">
    <property type="term" value="C:plasma membrane"/>
    <property type="evidence" value="ECO:0007669"/>
    <property type="project" value="UniProtKB-SubCell"/>
</dbReference>
<evidence type="ECO:0000256" key="5">
    <source>
        <dbReference type="ARBA" id="ARBA00022660"/>
    </source>
</evidence>
<evidence type="ECO:0000256" key="2">
    <source>
        <dbReference type="ARBA" id="ARBA00007866"/>
    </source>
</evidence>
<evidence type="ECO:0000256" key="13">
    <source>
        <dbReference type="ARBA" id="ARBA00023288"/>
    </source>
</evidence>
<evidence type="ECO:0000313" key="20">
    <source>
        <dbReference type="Proteomes" id="UP000321562"/>
    </source>
</evidence>
<dbReference type="PANTHER" id="PTHR22888">
    <property type="entry name" value="CYTOCHROME C OXIDASE, SUBUNIT II"/>
    <property type="match status" value="1"/>
</dbReference>
<evidence type="ECO:0000259" key="18">
    <source>
        <dbReference type="PROSITE" id="PS50999"/>
    </source>
</evidence>
<dbReference type="InterPro" id="IPR002429">
    <property type="entry name" value="CcO_II-like_C"/>
</dbReference>
<evidence type="ECO:0000256" key="14">
    <source>
        <dbReference type="ARBA" id="ARBA00030198"/>
    </source>
</evidence>
<dbReference type="NCBIfam" id="TIGR01433">
    <property type="entry name" value="CyoA"/>
    <property type="match status" value="1"/>
</dbReference>